<dbReference type="RefSeq" id="WP_046903087.1">
    <property type="nucleotide sequence ID" value="NZ_CP011452.2"/>
</dbReference>
<dbReference type="EMBL" id="CP011452">
    <property type="protein sequence ID" value="AKH42221.1"/>
    <property type="molecule type" value="Genomic_DNA"/>
</dbReference>
<gene>
    <name evidence="1" type="ORF">WYH_01175</name>
</gene>
<dbReference type="PANTHER" id="PTHR39339:SF1">
    <property type="entry name" value="CHAD DOMAIN-CONTAINING PROTEIN"/>
    <property type="match status" value="1"/>
</dbReference>
<dbReference type="Gene3D" id="1.40.20.10">
    <property type="entry name" value="CHAD domain"/>
    <property type="match status" value="1"/>
</dbReference>
<sequence>MAFRLKAKDGSVTKAVRRIAREQIGRAIDAIEDESPAQAVHDLRKRCKKLRGLIRLVRPAFPDYAEENAFFRDTARMVGELRDAKVMQDTYDGLVGKYEGQFDRKELDAIRRRLTHRHKIMQREKDVEAALEQCRSRLRDARRRCAEWKLGEEGWDAISGGLSKTYARARHAATRAELSGDPADFHELRKRVKYHWHHCRILRPICPDELKSRAALARKLSDELGDHHDLSVFTAKLAEAPGDFGNDRDVDLILTLARRRSAMLAQRASVLSARLLAEDAQALVDRFGDSWTGWEKRDGFGR</sequence>
<dbReference type="STRING" id="1267766.WYH_01175"/>
<dbReference type="PROSITE" id="PS51708">
    <property type="entry name" value="CHAD"/>
    <property type="match status" value="1"/>
</dbReference>
<protein>
    <submittedName>
        <fullName evidence="1">CHAD domain protein</fullName>
    </submittedName>
</protein>
<dbReference type="SMART" id="SM00880">
    <property type="entry name" value="CHAD"/>
    <property type="match status" value="1"/>
</dbReference>
<accession>A0A0F7KSV5</accession>
<name>A0A0F7KSV5_9SPHN</name>
<dbReference type="KEGG" id="aay:WYH_01175"/>
<evidence type="ECO:0000313" key="1">
    <source>
        <dbReference type="EMBL" id="AKH42221.1"/>
    </source>
</evidence>
<dbReference type="AlphaFoldDB" id="A0A0F7KSV5"/>
<dbReference type="InterPro" id="IPR007899">
    <property type="entry name" value="CHAD_dom"/>
</dbReference>
<dbReference type="PANTHER" id="PTHR39339">
    <property type="entry name" value="SLR1444 PROTEIN"/>
    <property type="match status" value="1"/>
</dbReference>
<dbReference type="OrthoDB" id="9810907at2"/>
<dbReference type="PATRIC" id="fig|1267766.3.peg.1183"/>
<organism evidence="1 2">
    <name type="scientific">Croceibacterium atlanticum</name>
    <dbReference type="NCBI Taxonomy" id="1267766"/>
    <lineage>
        <taxon>Bacteria</taxon>
        <taxon>Pseudomonadati</taxon>
        <taxon>Pseudomonadota</taxon>
        <taxon>Alphaproteobacteria</taxon>
        <taxon>Sphingomonadales</taxon>
        <taxon>Erythrobacteraceae</taxon>
        <taxon>Croceibacterium</taxon>
    </lineage>
</organism>
<dbReference type="InterPro" id="IPR038186">
    <property type="entry name" value="CHAD_dom_sf"/>
</dbReference>
<reference evidence="1" key="1">
    <citation type="submission" date="2015-05" db="EMBL/GenBank/DDBJ databases">
        <title>The complete genome of Altererythrobacter atlanticus strain 26DY36.</title>
        <authorList>
            <person name="Wu Y.-H."/>
            <person name="Cheng H."/>
            <person name="Wu X.-W."/>
        </authorList>
    </citation>
    <scope>NUCLEOTIDE SEQUENCE [LARGE SCALE GENOMIC DNA]</scope>
    <source>
        <strain evidence="1">26DY36</strain>
    </source>
</reference>
<evidence type="ECO:0000313" key="2">
    <source>
        <dbReference type="Proteomes" id="UP000034392"/>
    </source>
</evidence>
<proteinExistence type="predicted"/>
<dbReference type="Proteomes" id="UP000034392">
    <property type="component" value="Chromosome"/>
</dbReference>
<keyword evidence="2" id="KW-1185">Reference proteome</keyword>
<dbReference type="Pfam" id="PF05235">
    <property type="entry name" value="CHAD"/>
    <property type="match status" value="1"/>
</dbReference>